<name>A0A646KH07_STRJU</name>
<reference evidence="1 2" key="1">
    <citation type="submission" date="2019-05" db="EMBL/GenBank/DDBJ databases">
        <title>Comparative genomics and metabolomics analyses of clavulanic acid producing Streptomyces species provides insight into specialized metabolism and evolution of beta-lactam biosynthetic gene clusters.</title>
        <authorList>
            <person name="Moore M.A."/>
            <person name="Cruz-Morales P."/>
            <person name="Barona Gomez F."/>
            <person name="Kapil T."/>
        </authorList>
    </citation>
    <scope>NUCLEOTIDE SEQUENCE [LARGE SCALE GENOMIC DNA]</scope>
    <source>
        <strain evidence="1 2">NRRL 5741</strain>
    </source>
</reference>
<comment type="caution">
    <text evidence="1">The sequence shown here is derived from an EMBL/GenBank/DDBJ whole genome shotgun (WGS) entry which is preliminary data.</text>
</comment>
<dbReference type="InterPro" id="IPR009593">
    <property type="entry name" value="DUF1203"/>
</dbReference>
<dbReference type="RefSeq" id="WP_153523302.1">
    <property type="nucleotide sequence ID" value="NZ_JBEPDZ010000015.1"/>
</dbReference>
<protein>
    <submittedName>
        <fullName evidence="1">DUF1203 domain-containing protein</fullName>
    </submittedName>
</protein>
<dbReference type="Proteomes" id="UP000419138">
    <property type="component" value="Unassembled WGS sequence"/>
</dbReference>
<sequence>MTTVTYQPTAIAPHVLDELRECDDAGMVRRPYVCDMVGAPLRCCLRRSRAGERISLVSYAPLRRWAAEVGVDPGAYDEVGPVFIHADRCKGPDSAFGYPFAETGALRVFRCYSAEGQITGGTIVQLPGDPGQAQAAVDLALHTAFAAPEVALVHVRAVEYGCFQYEVGRP</sequence>
<dbReference type="OrthoDB" id="118609at2"/>
<evidence type="ECO:0000313" key="1">
    <source>
        <dbReference type="EMBL" id="MQT01503.1"/>
    </source>
</evidence>
<dbReference type="Pfam" id="PF06718">
    <property type="entry name" value="DUF1203"/>
    <property type="match status" value="1"/>
</dbReference>
<gene>
    <name evidence="1" type="ORF">FF041_15195</name>
</gene>
<keyword evidence="2" id="KW-1185">Reference proteome</keyword>
<evidence type="ECO:0000313" key="2">
    <source>
        <dbReference type="Proteomes" id="UP000419138"/>
    </source>
</evidence>
<dbReference type="AlphaFoldDB" id="A0A646KH07"/>
<proteinExistence type="predicted"/>
<dbReference type="PIRSF" id="PIRSF034110">
    <property type="entry name" value="DUF1203"/>
    <property type="match status" value="1"/>
</dbReference>
<organism evidence="1 2">
    <name type="scientific">Streptomyces jumonjinensis</name>
    <dbReference type="NCBI Taxonomy" id="1945"/>
    <lineage>
        <taxon>Bacteria</taxon>
        <taxon>Bacillati</taxon>
        <taxon>Actinomycetota</taxon>
        <taxon>Actinomycetes</taxon>
        <taxon>Kitasatosporales</taxon>
        <taxon>Streptomycetaceae</taxon>
        <taxon>Streptomyces</taxon>
    </lineage>
</organism>
<dbReference type="EMBL" id="VCLA01000127">
    <property type="protein sequence ID" value="MQT01503.1"/>
    <property type="molecule type" value="Genomic_DNA"/>
</dbReference>
<accession>A0A646KH07</accession>